<comment type="caution">
    <text evidence="3">The sequence shown here is derived from an EMBL/GenBank/DDBJ whole genome shotgun (WGS) entry which is preliminary data.</text>
</comment>
<feature type="domain" description="FAD dependent oxidoreductase" evidence="2">
    <location>
        <begin position="32"/>
        <end position="382"/>
    </location>
</feature>
<reference evidence="3 4" key="1">
    <citation type="submission" date="2018-07" db="EMBL/GenBank/DDBJ databases">
        <title>Genomic Encyclopedia of Type Strains, Phase III (KMG-III): the genomes of soil and plant-associated and newly described type strains.</title>
        <authorList>
            <person name="Whitman W."/>
        </authorList>
    </citation>
    <scope>NUCLEOTIDE SEQUENCE [LARGE SCALE GENOMIC DNA]</scope>
    <source>
        <strain evidence="3 4">CECT 8488</strain>
    </source>
</reference>
<dbReference type="GO" id="GO:0016491">
    <property type="term" value="F:oxidoreductase activity"/>
    <property type="evidence" value="ECO:0007669"/>
    <property type="project" value="UniProtKB-KW"/>
</dbReference>
<dbReference type="Proteomes" id="UP000256845">
    <property type="component" value="Unassembled WGS sequence"/>
</dbReference>
<dbReference type="EMBL" id="QRDW01000013">
    <property type="protein sequence ID" value="RED44820.1"/>
    <property type="molecule type" value="Genomic_DNA"/>
</dbReference>
<dbReference type="RefSeq" id="WP_115938803.1">
    <property type="nucleotide sequence ID" value="NZ_QRDW01000013.1"/>
</dbReference>
<evidence type="ECO:0000256" key="1">
    <source>
        <dbReference type="ARBA" id="ARBA00023002"/>
    </source>
</evidence>
<dbReference type="PANTHER" id="PTHR13847">
    <property type="entry name" value="SARCOSINE DEHYDROGENASE-RELATED"/>
    <property type="match status" value="1"/>
</dbReference>
<dbReference type="AlphaFoldDB" id="A0A3D9H5P0"/>
<accession>A0A3D9H5P0</accession>
<name>A0A3D9H5P0_9PROT</name>
<evidence type="ECO:0000313" key="3">
    <source>
        <dbReference type="EMBL" id="RED44820.1"/>
    </source>
</evidence>
<dbReference type="OrthoDB" id="9806601at2"/>
<dbReference type="SUPFAM" id="SSF51971">
    <property type="entry name" value="Nucleotide-binding domain"/>
    <property type="match status" value="1"/>
</dbReference>
<dbReference type="Gene3D" id="3.50.50.60">
    <property type="entry name" value="FAD/NAD(P)-binding domain"/>
    <property type="match status" value="1"/>
</dbReference>
<dbReference type="InterPro" id="IPR036188">
    <property type="entry name" value="FAD/NAD-bd_sf"/>
</dbReference>
<keyword evidence="1" id="KW-0560">Oxidoreductase</keyword>
<dbReference type="PANTHER" id="PTHR13847:SF281">
    <property type="entry name" value="FAD DEPENDENT OXIDOREDUCTASE DOMAIN-CONTAINING PROTEIN"/>
    <property type="match status" value="1"/>
</dbReference>
<keyword evidence="4" id="KW-1185">Reference proteome</keyword>
<dbReference type="InterPro" id="IPR006076">
    <property type="entry name" value="FAD-dep_OxRdtase"/>
</dbReference>
<dbReference type="GO" id="GO:0005737">
    <property type="term" value="C:cytoplasm"/>
    <property type="evidence" value="ECO:0007669"/>
    <property type="project" value="TreeGrafter"/>
</dbReference>
<evidence type="ECO:0000259" key="2">
    <source>
        <dbReference type="Pfam" id="PF01266"/>
    </source>
</evidence>
<dbReference type="Pfam" id="PF01266">
    <property type="entry name" value="DAO"/>
    <property type="match status" value="1"/>
</dbReference>
<organism evidence="3 4">
    <name type="scientific">Aestuariispira insulae</name>
    <dbReference type="NCBI Taxonomy" id="1461337"/>
    <lineage>
        <taxon>Bacteria</taxon>
        <taxon>Pseudomonadati</taxon>
        <taxon>Pseudomonadota</taxon>
        <taxon>Alphaproteobacteria</taxon>
        <taxon>Rhodospirillales</taxon>
        <taxon>Kiloniellaceae</taxon>
        <taxon>Aestuariispira</taxon>
    </lineage>
</organism>
<proteinExistence type="predicted"/>
<gene>
    <name evidence="3" type="ORF">DFP90_11325</name>
</gene>
<evidence type="ECO:0000313" key="4">
    <source>
        <dbReference type="Proteomes" id="UP000256845"/>
    </source>
</evidence>
<dbReference type="PRINTS" id="PR00420">
    <property type="entry name" value="RNGMNOXGNASE"/>
</dbReference>
<dbReference type="Gene3D" id="3.30.9.10">
    <property type="entry name" value="D-Amino Acid Oxidase, subunit A, domain 2"/>
    <property type="match status" value="1"/>
</dbReference>
<sequence>MTAARYIDTYYRRTITEDAPRPALSDDIQAEICVIGGGLAGLTTALELARKGHDVVVLEARRVAWGASGRNGGSVSNGYSLGNTGIVDKVGLKDGKELFQISCDGVEIVRDNIRNLGLDDAQVVEAGKLGVIRYDDADGLKQSQALEAEKFGYESEFWDRAKLQENLLTDRYHYALFDSKGFHFHPLNYALGLAREFERLGGRIFEDSPMLSVNYDRAPVTVKAGGGKVTAEQIVFCCGGYTDDSIPTLRRALLPIATYVILTEPLDDRLETAVRTNAQVGDDRRAADYYHATRDGRLLWGSRITTRIQDPANLAGLLMGDLLDVYPQLEGVEVDVAWSGLMGYPIHKMPQLGRLKPHAWYCTGFGGHGMNTTASCGQLIANAIDHGDDRYKLFAPFGLSWNFGPLGPVGVQMTYWKYRFDDWRQERAG</sequence>
<protein>
    <submittedName>
        <fullName evidence="3">Gamma-glutamylputrescine oxidase</fullName>
    </submittedName>
</protein>